<dbReference type="PROSITE" id="PS50262">
    <property type="entry name" value="G_PROTEIN_RECEP_F1_2"/>
    <property type="match status" value="1"/>
</dbReference>
<feature type="transmembrane region" description="Helical" evidence="5">
    <location>
        <begin position="165"/>
        <end position="185"/>
    </location>
</feature>
<evidence type="ECO:0000313" key="8">
    <source>
        <dbReference type="WBParaSite" id="EEL_0000172501-mRNA-1"/>
    </source>
</evidence>
<feature type="transmembrane region" description="Helical" evidence="5">
    <location>
        <begin position="119"/>
        <end position="144"/>
    </location>
</feature>
<evidence type="ECO:0000256" key="1">
    <source>
        <dbReference type="ARBA" id="ARBA00004370"/>
    </source>
</evidence>
<dbReference type="GO" id="GO:0004930">
    <property type="term" value="F:G protein-coupled receptor activity"/>
    <property type="evidence" value="ECO:0007669"/>
    <property type="project" value="InterPro"/>
</dbReference>
<dbReference type="GO" id="GO:0016020">
    <property type="term" value="C:membrane"/>
    <property type="evidence" value="ECO:0007669"/>
    <property type="project" value="UniProtKB-SubCell"/>
</dbReference>
<reference evidence="8" key="1">
    <citation type="submission" date="2017-02" db="UniProtKB">
        <authorList>
            <consortium name="WormBaseParasite"/>
        </authorList>
    </citation>
    <scope>IDENTIFICATION</scope>
</reference>
<feature type="transmembrane region" description="Helical" evidence="5">
    <location>
        <begin position="82"/>
        <end position="107"/>
    </location>
</feature>
<organism evidence="7 8">
    <name type="scientific">Elaeophora elaphi</name>
    <dbReference type="NCBI Taxonomy" id="1147741"/>
    <lineage>
        <taxon>Eukaryota</taxon>
        <taxon>Metazoa</taxon>
        <taxon>Ecdysozoa</taxon>
        <taxon>Nematoda</taxon>
        <taxon>Chromadorea</taxon>
        <taxon>Rhabditida</taxon>
        <taxon>Spirurina</taxon>
        <taxon>Spiruromorpha</taxon>
        <taxon>Filarioidea</taxon>
        <taxon>Onchocercidae</taxon>
        <taxon>Elaeophora</taxon>
    </lineage>
</organism>
<evidence type="ECO:0000256" key="4">
    <source>
        <dbReference type="ARBA" id="ARBA00023136"/>
    </source>
</evidence>
<feature type="transmembrane region" description="Helical" evidence="5">
    <location>
        <begin position="50"/>
        <end position="70"/>
    </location>
</feature>
<dbReference type="AlphaFoldDB" id="A0A0R3RJR6"/>
<name>A0A0R3RJR6_9BILA</name>
<dbReference type="CDD" id="cd14978">
    <property type="entry name" value="7tmA_FMRFamide_R-like"/>
    <property type="match status" value="1"/>
</dbReference>
<dbReference type="PANTHER" id="PTHR47760:SF1">
    <property type="entry name" value="G-PROTEIN COUPLED RECEPTORS FAMILY 1 PROFILE DOMAIN-CONTAINING PROTEIN"/>
    <property type="match status" value="1"/>
</dbReference>
<feature type="transmembrane region" description="Helical" evidence="5">
    <location>
        <begin position="271"/>
        <end position="296"/>
    </location>
</feature>
<dbReference type="Pfam" id="PF00001">
    <property type="entry name" value="7tm_1"/>
    <property type="match status" value="1"/>
</dbReference>
<accession>A0A0R3RJR6</accession>
<dbReference type="WBParaSite" id="EEL_0000172501-mRNA-1">
    <property type="protein sequence ID" value="EEL_0000172501-mRNA-1"/>
    <property type="gene ID" value="EEL_0000172501"/>
</dbReference>
<feature type="domain" description="G-protein coupled receptors family 1 profile" evidence="6">
    <location>
        <begin position="62"/>
        <end position="328"/>
    </location>
</feature>
<keyword evidence="3 5" id="KW-1133">Transmembrane helix</keyword>
<keyword evidence="2 5" id="KW-0812">Transmembrane</keyword>
<dbReference type="InterPro" id="IPR000276">
    <property type="entry name" value="GPCR_Rhodpsn"/>
</dbReference>
<sequence>MISQSLCSILLSGKADLDDAATSVYFAKFILNGTSDAIRVSLVNRITYGYIAPVIISFGIIGDIMTVATLTRSLFKRSSIIYTYLILLAITDLSTLLSVIPMILWLLDCRLCSYPSALYYAHIGFPLVNAFMGTSVWIVVFLTMSQYMAVCHPFHHRYLRTRKMCVLLVIISYVMNFCIYAPWAVKKVLYEVPPEIASCRFVVCDRRIEMWYKVYEWCRETISRLLPFVLVAYFNSKILITYRSTKKERFQRLASNQQKISTKSGQEEKQLFTLLFSIIIIFFICTIPAAPLTIFVSDKRSFNVSFQIIRAIINVMEFTKFALNFYFYCLINPNIRLICFHMIRCRPMKNPPRILGQSMNPVSQYTKRRYFSAYNCKTINGSVNFSRYFAKIC</sequence>
<keyword evidence="4 5" id="KW-0472">Membrane</keyword>
<dbReference type="PRINTS" id="PR00237">
    <property type="entry name" value="GPCRRHODOPSN"/>
</dbReference>
<evidence type="ECO:0000313" key="7">
    <source>
        <dbReference type="Proteomes" id="UP000050640"/>
    </source>
</evidence>
<dbReference type="Gene3D" id="1.20.1070.10">
    <property type="entry name" value="Rhodopsin 7-helix transmembrane proteins"/>
    <property type="match status" value="1"/>
</dbReference>
<dbReference type="InterPro" id="IPR017452">
    <property type="entry name" value="GPCR_Rhodpsn_7TM"/>
</dbReference>
<dbReference type="Proteomes" id="UP000050640">
    <property type="component" value="Unplaced"/>
</dbReference>
<keyword evidence="7" id="KW-1185">Reference proteome</keyword>
<protein>
    <submittedName>
        <fullName evidence="8">G_PROTEIN_RECEP_F1_2 domain-containing protein</fullName>
    </submittedName>
</protein>
<proteinExistence type="predicted"/>
<comment type="subcellular location">
    <subcellularLocation>
        <location evidence="1">Membrane</location>
    </subcellularLocation>
</comment>
<evidence type="ECO:0000256" key="5">
    <source>
        <dbReference type="SAM" id="Phobius"/>
    </source>
</evidence>
<evidence type="ECO:0000256" key="3">
    <source>
        <dbReference type="ARBA" id="ARBA00022989"/>
    </source>
</evidence>
<dbReference type="PANTHER" id="PTHR47760">
    <property type="entry name" value="G-PROTEIN COUPLED RECEPTOR B0563.6-LIKE PROTEIN-RELATED"/>
    <property type="match status" value="1"/>
</dbReference>
<feature type="transmembrane region" description="Helical" evidence="5">
    <location>
        <begin position="225"/>
        <end position="242"/>
    </location>
</feature>
<evidence type="ECO:0000259" key="6">
    <source>
        <dbReference type="PROSITE" id="PS50262"/>
    </source>
</evidence>
<dbReference type="STRING" id="1147741.A0A0R3RJR6"/>
<evidence type="ECO:0000256" key="2">
    <source>
        <dbReference type="ARBA" id="ARBA00022692"/>
    </source>
</evidence>
<dbReference type="SUPFAM" id="SSF81321">
    <property type="entry name" value="Family A G protein-coupled receptor-like"/>
    <property type="match status" value="1"/>
</dbReference>
<dbReference type="InterPro" id="IPR053093">
    <property type="entry name" value="GPCR-like"/>
</dbReference>